<comment type="caution">
    <text evidence="4">The sequence shown here is derived from an EMBL/GenBank/DDBJ whole genome shotgun (WGS) entry which is preliminary data.</text>
</comment>
<dbReference type="InterPro" id="IPR043129">
    <property type="entry name" value="ATPase_NBD"/>
</dbReference>
<accession>A0A8T0GFP4</accession>
<dbReference type="SUPFAM" id="SSF53067">
    <property type="entry name" value="Actin-like ATPase domain"/>
    <property type="match status" value="1"/>
</dbReference>
<dbReference type="Gene3D" id="3.30.420.40">
    <property type="match status" value="1"/>
</dbReference>
<name>A0A8T0GFP4_CERPU</name>
<evidence type="ECO:0000313" key="5">
    <source>
        <dbReference type="Proteomes" id="UP000822688"/>
    </source>
</evidence>
<dbReference type="Pfam" id="PF00370">
    <property type="entry name" value="FGGY_N"/>
    <property type="match status" value="1"/>
</dbReference>
<dbReference type="AlphaFoldDB" id="A0A8T0GFP4"/>
<dbReference type="InterPro" id="IPR050406">
    <property type="entry name" value="FGGY_Carb_Kinase"/>
</dbReference>
<keyword evidence="2" id="KW-0418">Kinase</keyword>
<evidence type="ECO:0000256" key="2">
    <source>
        <dbReference type="ARBA" id="ARBA00022777"/>
    </source>
</evidence>
<feature type="domain" description="Carbohydrate kinase FGGY N-terminal" evidence="3">
    <location>
        <begin position="47"/>
        <end position="298"/>
    </location>
</feature>
<dbReference type="PANTHER" id="PTHR43095:SF5">
    <property type="entry name" value="XYLULOSE KINASE"/>
    <property type="match status" value="1"/>
</dbReference>
<dbReference type="PANTHER" id="PTHR43095">
    <property type="entry name" value="SUGAR KINASE"/>
    <property type="match status" value="1"/>
</dbReference>
<gene>
    <name evidence="4" type="ORF">KC19_11G159600</name>
</gene>
<evidence type="ECO:0000313" key="4">
    <source>
        <dbReference type="EMBL" id="KAG0557823.1"/>
    </source>
</evidence>
<reference evidence="4 5" key="1">
    <citation type="submission" date="2020-06" db="EMBL/GenBank/DDBJ databases">
        <title>WGS assembly of Ceratodon purpureus strain R40.</title>
        <authorList>
            <person name="Carey S.B."/>
            <person name="Jenkins J."/>
            <person name="Shu S."/>
            <person name="Lovell J.T."/>
            <person name="Sreedasyam A."/>
            <person name="Maumus F."/>
            <person name="Tiley G.P."/>
            <person name="Fernandez-Pozo N."/>
            <person name="Barry K."/>
            <person name="Chen C."/>
            <person name="Wang M."/>
            <person name="Lipzen A."/>
            <person name="Daum C."/>
            <person name="Saski C.A."/>
            <person name="Payton A.C."/>
            <person name="Mcbreen J.C."/>
            <person name="Conrad R.E."/>
            <person name="Kollar L.M."/>
            <person name="Olsson S."/>
            <person name="Huttunen S."/>
            <person name="Landis J.B."/>
            <person name="Wickett N.J."/>
            <person name="Johnson M.G."/>
            <person name="Rensing S.A."/>
            <person name="Grimwood J."/>
            <person name="Schmutz J."/>
            <person name="Mcdaniel S.F."/>
        </authorList>
    </citation>
    <scope>NUCLEOTIDE SEQUENCE [LARGE SCALE GENOMIC DNA]</scope>
    <source>
        <strain evidence="4 5">R40</strain>
    </source>
</reference>
<protein>
    <recommendedName>
        <fullName evidence="3">Carbohydrate kinase FGGY N-terminal domain-containing protein</fullName>
    </recommendedName>
</protein>
<dbReference type="EMBL" id="CM026432">
    <property type="protein sequence ID" value="KAG0557823.1"/>
    <property type="molecule type" value="Genomic_DNA"/>
</dbReference>
<evidence type="ECO:0000256" key="1">
    <source>
        <dbReference type="ARBA" id="ARBA00022679"/>
    </source>
</evidence>
<sequence>MSSCHGHTGFSCGLGGRSFGLEQRRWSGRTGGGRCVAVRASKSEELVLAIDVGTGGTKAALVSKLGNVVASAFHPHPDPGPSLLGGPASAEQEVESWWRATIQAVQACCSKSSGGRVGALAVTGQMQNVILLPENGRQSIPPAILYSDARAVEEIAEVTAMAGGPEYVASVTGTHQGASSLLAKLRWLDKHNSSAAEQCQTLLFGGHDYVVWKLCGTFVTDTTTASTTGLLDLSFQYAEDLIKSVELGHWMEKLPPIKAANMPCGAVSLVAAEELGMPHLGGVPVLHCCGDAGACTLGAGAGRPGSLYAYIGTSGWVAGSFQRLTEEPGADSGVIFLYR</sequence>
<dbReference type="GO" id="GO:0016301">
    <property type="term" value="F:kinase activity"/>
    <property type="evidence" value="ECO:0007669"/>
    <property type="project" value="UniProtKB-KW"/>
</dbReference>
<organism evidence="4 5">
    <name type="scientific">Ceratodon purpureus</name>
    <name type="common">Fire moss</name>
    <name type="synonym">Dicranum purpureum</name>
    <dbReference type="NCBI Taxonomy" id="3225"/>
    <lineage>
        <taxon>Eukaryota</taxon>
        <taxon>Viridiplantae</taxon>
        <taxon>Streptophyta</taxon>
        <taxon>Embryophyta</taxon>
        <taxon>Bryophyta</taxon>
        <taxon>Bryophytina</taxon>
        <taxon>Bryopsida</taxon>
        <taxon>Dicranidae</taxon>
        <taxon>Pseudoditrichales</taxon>
        <taxon>Ditrichaceae</taxon>
        <taxon>Ceratodon</taxon>
    </lineage>
</organism>
<keyword evidence="5" id="KW-1185">Reference proteome</keyword>
<proteinExistence type="predicted"/>
<dbReference type="GO" id="GO:0005975">
    <property type="term" value="P:carbohydrate metabolic process"/>
    <property type="evidence" value="ECO:0007669"/>
    <property type="project" value="InterPro"/>
</dbReference>
<dbReference type="InterPro" id="IPR018484">
    <property type="entry name" value="FGGY_N"/>
</dbReference>
<keyword evidence="1" id="KW-0808">Transferase</keyword>
<dbReference type="Proteomes" id="UP000822688">
    <property type="component" value="Chromosome 11"/>
</dbReference>
<evidence type="ECO:0000259" key="3">
    <source>
        <dbReference type="Pfam" id="PF00370"/>
    </source>
</evidence>